<dbReference type="InParanoid" id="A0A1Y2DWC2"/>
<evidence type="ECO:0000313" key="1">
    <source>
        <dbReference type="EMBL" id="ORY63404.1"/>
    </source>
</evidence>
<evidence type="ECO:0000313" key="2">
    <source>
        <dbReference type="Proteomes" id="UP000193689"/>
    </source>
</evidence>
<gene>
    <name evidence="1" type="ORF">BCR38DRAFT_410333</name>
</gene>
<sequence length="247" mass="26880">MYLRLKVCQKRLRFNVASFDALICGAKASQPLESWVKADFHAVVATKLAKAITSSLNKSRPPRSRYVGDRPSRFSALAGAAQASSFLLLFPAEVRLLAQSFCCTVNQMFGGRALSINGGAVAKRGVEQNEPGKRMSKLFHVSHQGARLQSRRLRFHHTAQSSSSRRRAPRHAFEAIGRSRKPLQLRPGLGARAQGGTVQELNAKSFHVLFDDGPKHEVDAANNHAATVQVDCSVRRGVVASRTPAGG</sequence>
<accession>A0A1Y2DWC2</accession>
<proteinExistence type="predicted"/>
<keyword evidence="2" id="KW-1185">Reference proteome</keyword>
<protein>
    <submittedName>
        <fullName evidence="1">Uncharacterized protein</fullName>
    </submittedName>
</protein>
<dbReference type="EMBL" id="MCFJ01000008">
    <property type="protein sequence ID" value="ORY63404.1"/>
    <property type="molecule type" value="Genomic_DNA"/>
</dbReference>
<comment type="caution">
    <text evidence="1">The sequence shown here is derived from an EMBL/GenBank/DDBJ whole genome shotgun (WGS) entry which is preliminary data.</text>
</comment>
<dbReference type="Proteomes" id="UP000193689">
    <property type="component" value="Unassembled WGS sequence"/>
</dbReference>
<organism evidence="1 2">
    <name type="scientific">Pseudomassariella vexata</name>
    <dbReference type="NCBI Taxonomy" id="1141098"/>
    <lineage>
        <taxon>Eukaryota</taxon>
        <taxon>Fungi</taxon>
        <taxon>Dikarya</taxon>
        <taxon>Ascomycota</taxon>
        <taxon>Pezizomycotina</taxon>
        <taxon>Sordariomycetes</taxon>
        <taxon>Xylariomycetidae</taxon>
        <taxon>Amphisphaeriales</taxon>
        <taxon>Pseudomassariaceae</taxon>
        <taxon>Pseudomassariella</taxon>
    </lineage>
</organism>
<dbReference type="GeneID" id="63774663"/>
<name>A0A1Y2DWC2_9PEZI</name>
<dbReference type="AlphaFoldDB" id="A0A1Y2DWC2"/>
<reference evidence="1 2" key="1">
    <citation type="submission" date="2016-07" db="EMBL/GenBank/DDBJ databases">
        <title>Pervasive Adenine N6-methylation of Active Genes in Fungi.</title>
        <authorList>
            <consortium name="DOE Joint Genome Institute"/>
            <person name="Mondo S.J."/>
            <person name="Dannebaum R.O."/>
            <person name="Kuo R.C."/>
            <person name="Labutti K."/>
            <person name="Haridas S."/>
            <person name="Kuo A."/>
            <person name="Salamov A."/>
            <person name="Ahrendt S.R."/>
            <person name="Lipzen A."/>
            <person name="Sullivan W."/>
            <person name="Andreopoulos W.B."/>
            <person name="Clum A."/>
            <person name="Lindquist E."/>
            <person name="Daum C."/>
            <person name="Ramamoorthy G.K."/>
            <person name="Gryganskyi A."/>
            <person name="Culley D."/>
            <person name="Magnuson J.K."/>
            <person name="James T.Y."/>
            <person name="O'Malley M.A."/>
            <person name="Stajich J.E."/>
            <person name="Spatafora J.W."/>
            <person name="Visel A."/>
            <person name="Grigoriev I.V."/>
        </authorList>
    </citation>
    <scope>NUCLEOTIDE SEQUENCE [LARGE SCALE GENOMIC DNA]</scope>
    <source>
        <strain evidence="1 2">CBS 129021</strain>
    </source>
</reference>
<dbReference type="RefSeq" id="XP_040715061.1">
    <property type="nucleotide sequence ID" value="XM_040858451.1"/>
</dbReference>